<dbReference type="InterPro" id="IPR013761">
    <property type="entry name" value="SAM/pointed_sf"/>
</dbReference>
<dbReference type="Pfam" id="PF12796">
    <property type="entry name" value="Ank_2"/>
    <property type="match status" value="1"/>
</dbReference>
<gene>
    <name evidence="5" type="ORF">NTJ_07603</name>
</gene>
<keyword evidence="6" id="KW-1185">Reference proteome</keyword>
<accession>A0ABN7AS74</accession>
<dbReference type="SUPFAM" id="SSF48403">
    <property type="entry name" value="Ankyrin repeat"/>
    <property type="match status" value="1"/>
</dbReference>
<evidence type="ECO:0000256" key="1">
    <source>
        <dbReference type="ARBA" id="ARBA00022737"/>
    </source>
</evidence>
<dbReference type="CDD" id="cd09487">
    <property type="entry name" value="SAM_superfamily"/>
    <property type="match status" value="1"/>
</dbReference>
<dbReference type="Gene3D" id="1.10.150.50">
    <property type="entry name" value="Transcription Factor, Ets-1"/>
    <property type="match status" value="1"/>
</dbReference>
<proteinExistence type="predicted"/>
<evidence type="ECO:0000256" key="2">
    <source>
        <dbReference type="ARBA" id="ARBA00023043"/>
    </source>
</evidence>
<dbReference type="SMART" id="SM00248">
    <property type="entry name" value="ANK"/>
    <property type="match status" value="5"/>
</dbReference>
<dbReference type="InterPro" id="IPR002110">
    <property type="entry name" value="Ankyrin_rpt"/>
</dbReference>
<evidence type="ECO:0000259" key="4">
    <source>
        <dbReference type="Pfam" id="PF00536"/>
    </source>
</evidence>
<feature type="repeat" description="ANK" evidence="3">
    <location>
        <begin position="48"/>
        <end position="80"/>
    </location>
</feature>
<keyword evidence="1" id="KW-0677">Repeat</keyword>
<organism evidence="5 6">
    <name type="scientific">Nesidiocoris tenuis</name>
    <dbReference type="NCBI Taxonomy" id="355587"/>
    <lineage>
        <taxon>Eukaryota</taxon>
        <taxon>Metazoa</taxon>
        <taxon>Ecdysozoa</taxon>
        <taxon>Arthropoda</taxon>
        <taxon>Hexapoda</taxon>
        <taxon>Insecta</taxon>
        <taxon>Pterygota</taxon>
        <taxon>Neoptera</taxon>
        <taxon>Paraneoptera</taxon>
        <taxon>Hemiptera</taxon>
        <taxon>Heteroptera</taxon>
        <taxon>Panheteroptera</taxon>
        <taxon>Cimicomorpha</taxon>
        <taxon>Miridae</taxon>
        <taxon>Dicyphina</taxon>
        <taxon>Nesidiocoris</taxon>
    </lineage>
</organism>
<keyword evidence="2 3" id="KW-0040">ANK repeat</keyword>
<dbReference type="PANTHER" id="PTHR24166">
    <property type="entry name" value="ROLLING PEBBLES, ISOFORM B"/>
    <property type="match status" value="1"/>
</dbReference>
<dbReference type="SUPFAM" id="SSF47769">
    <property type="entry name" value="SAM/Pointed domain"/>
    <property type="match status" value="1"/>
</dbReference>
<sequence>MDRDEFSDVTTVNESPPIDLFTASALGYIDVVLNLVQRGQSINEQNNGGFTALMYACAYHRNQVVMYLLNLGADIALTDPDGKTFISLAAEHGNQKALTILKEELLSHSLRRNRVANNSLQTAVAKTINLYELKNGLTPLMTGARLGLQDIVSSLLELGADKTLMDSNGRTARDLAVLHGHRVAAVKIAMHKAMNITVEDILVNSGLEKYKSLFARMTLDEFLLLEEDDLKNMGIKLLGPRKTLLMAIGKI</sequence>
<evidence type="ECO:0000256" key="3">
    <source>
        <dbReference type="PROSITE-ProRule" id="PRU00023"/>
    </source>
</evidence>
<dbReference type="PROSITE" id="PS50088">
    <property type="entry name" value="ANK_REPEAT"/>
    <property type="match status" value="2"/>
</dbReference>
<dbReference type="Pfam" id="PF00023">
    <property type="entry name" value="Ank"/>
    <property type="match status" value="1"/>
</dbReference>
<dbReference type="InterPro" id="IPR036770">
    <property type="entry name" value="Ankyrin_rpt-contain_sf"/>
</dbReference>
<dbReference type="PROSITE" id="PS50297">
    <property type="entry name" value="ANK_REP_REGION"/>
    <property type="match status" value="2"/>
</dbReference>
<dbReference type="InterPro" id="IPR050889">
    <property type="entry name" value="Dendritic_Spine_Reg/Scaffold"/>
</dbReference>
<protein>
    <submittedName>
        <fullName evidence="5">Ankyrin repeat and sterile alpha motif domain containing 3</fullName>
    </submittedName>
</protein>
<feature type="domain" description="SAM" evidence="4">
    <location>
        <begin position="198"/>
        <end position="249"/>
    </location>
</feature>
<name>A0ABN7AS74_9HEMI</name>
<evidence type="ECO:0000313" key="6">
    <source>
        <dbReference type="Proteomes" id="UP001307889"/>
    </source>
</evidence>
<dbReference type="Proteomes" id="UP001307889">
    <property type="component" value="Chromosome 5"/>
</dbReference>
<dbReference type="Gene3D" id="1.25.40.20">
    <property type="entry name" value="Ankyrin repeat-containing domain"/>
    <property type="match status" value="2"/>
</dbReference>
<reference evidence="5 6" key="1">
    <citation type="submission" date="2023-09" db="EMBL/GenBank/DDBJ databases">
        <title>Nesidiocoris tenuis whole genome shotgun sequence.</title>
        <authorList>
            <person name="Shibata T."/>
            <person name="Shimoda M."/>
            <person name="Kobayashi T."/>
            <person name="Uehara T."/>
        </authorList>
    </citation>
    <scope>NUCLEOTIDE SEQUENCE [LARGE SCALE GENOMIC DNA]</scope>
    <source>
        <strain evidence="5 6">Japan</strain>
    </source>
</reference>
<dbReference type="InterPro" id="IPR001660">
    <property type="entry name" value="SAM"/>
</dbReference>
<dbReference type="Pfam" id="PF00536">
    <property type="entry name" value="SAM_1"/>
    <property type="match status" value="1"/>
</dbReference>
<evidence type="ECO:0000313" key="5">
    <source>
        <dbReference type="EMBL" id="BES94793.1"/>
    </source>
</evidence>
<feature type="repeat" description="ANK" evidence="3">
    <location>
        <begin position="135"/>
        <end position="167"/>
    </location>
</feature>
<dbReference type="PANTHER" id="PTHR24166:SF48">
    <property type="entry name" value="PROTEIN VAPYRIN"/>
    <property type="match status" value="1"/>
</dbReference>
<dbReference type="EMBL" id="AP028913">
    <property type="protein sequence ID" value="BES94793.1"/>
    <property type="molecule type" value="Genomic_DNA"/>
</dbReference>